<evidence type="ECO:0000259" key="2">
    <source>
        <dbReference type="Pfam" id="PF17656"/>
    </source>
</evidence>
<evidence type="ECO:0008006" key="5">
    <source>
        <dbReference type="Google" id="ProtNLM"/>
    </source>
</evidence>
<organism evidence="3 4">
    <name type="scientific">Thiosulfativibrio zosterae</name>
    <dbReference type="NCBI Taxonomy" id="2675053"/>
    <lineage>
        <taxon>Bacteria</taxon>
        <taxon>Pseudomonadati</taxon>
        <taxon>Pseudomonadota</taxon>
        <taxon>Gammaproteobacteria</taxon>
        <taxon>Thiotrichales</taxon>
        <taxon>Piscirickettsiaceae</taxon>
        <taxon>Thiosulfativibrio</taxon>
    </lineage>
</organism>
<proteinExistence type="predicted"/>
<evidence type="ECO:0000313" key="4">
    <source>
        <dbReference type="Proteomes" id="UP000501466"/>
    </source>
</evidence>
<dbReference type="PANTHER" id="PTHR36307:SF1">
    <property type="entry name" value="FLAGELLA BASAL BODY P-RING FORMATION PROTEIN FLGA"/>
    <property type="match status" value="1"/>
</dbReference>
<dbReference type="RefSeq" id="WP_173290897.1">
    <property type="nucleotide sequence ID" value="NZ_AP021888.1"/>
</dbReference>
<evidence type="ECO:0000313" key="3">
    <source>
        <dbReference type="EMBL" id="BBP43061.1"/>
    </source>
</evidence>
<protein>
    <recommendedName>
        <fullName evidence="5">Flagella basal body P-ring formation protein FlgA</fullName>
    </recommendedName>
</protein>
<dbReference type="NCBIfam" id="TIGR03170">
    <property type="entry name" value="flgA_cterm"/>
    <property type="match status" value="1"/>
</dbReference>
<accession>A0A6F8PLR8</accession>
<dbReference type="InterPro" id="IPR041231">
    <property type="entry name" value="FlgA_N"/>
</dbReference>
<dbReference type="GO" id="GO:0044780">
    <property type="term" value="P:bacterial-type flagellum assembly"/>
    <property type="evidence" value="ECO:0007669"/>
    <property type="project" value="InterPro"/>
</dbReference>
<dbReference type="AlphaFoldDB" id="A0A6F8PLR8"/>
<dbReference type="Pfam" id="PF13144">
    <property type="entry name" value="ChapFlgA"/>
    <property type="match status" value="1"/>
</dbReference>
<name>A0A6F8PLR8_9GAMM</name>
<reference evidence="4" key="1">
    <citation type="submission" date="2019-11" db="EMBL/GenBank/DDBJ databases">
        <title>Isolation and characterization of two novel species in the genus Thiomicrorhabdus.</title>
        <authorList>
            <person name="Mochizuki J."/>
            <person name="Kojima H."/>
            <person name="Fukui M."/>
        </authorList>
    </citation>
    <scope>NUCLEOTIDE SEQUENCE [LARGE SCALE GENOMIC DNA]</scope>
    <source>
        <strain evidence="4">AkT22</strain>
    </source>
</reference>
<gene>
    <name evidence="3" type="ORF">THMIRHAT_08070</name>
</gene>
<keyword evidence="4" id="KW-1185">Reference proteome</keyword>
<dbReference type="CDD" id="cd11614">
    <property type="entry name" value="SAF_CpaB_FlgA_like"/>
    <property type="match status" value="1"/>
</dbReference>
<dbReference type="Proteomes" id="UP000501466">
    <property type="component" value="Chromosome"/>
</dbReference>
<dbReference type="KEGG" id="tzo:THMIRHAT_08070"/>
<dbReference type="InterPro" id="IPR039246">
    <property type="entry name" value="Flagellar_FlgA"/>
</dbReference>
<sequence>MSFWRTPLQTLWSAPKRLKHSQKQPGLVIFGLFLSIFFTQTAHSAEENTPLQSPESLYQLVLEHLKQKTDQQLFNVKIEIQTLSKHLRFQQCTTTPDLLDKNPTDIAGRNTFKVSCENPDWSIYMTAKVEGDLPVIMSTQGILKSAVIKKDDIATVLVPYQKVKRGAFTQLQKVLGYRAKKNISPNTIITLKDVLPPYWVFKDKPVNLVTHIGDINIETKGVALSDAVEQEQVTVKNLSSQKRVKGIVIAPNTVWIP</sequence>
<dbReference type="EMBL" id="AP021888">
    <property type="protein sequence ID" value="BBP43061.1"/>
    <property type="molecule type" value="Genomic_DNA"/>
</dbReference>
<dbReference type="Pfam" id="PF17656">
    <property type="entry name" value="ChapFlgA_N"/>
    <property type="match status" value="1"/>
</dbReference>
<dbReference type="InterPro" id="IPR017585">
    <property type="entry name" value="SAF_FlgA"/>
</dbReference>
<feature type="domain" description="FlgA N-terminal" evidence="2">
    <location>
        <begin position="57"/>
        <end position="131"/>
    </location>
</feature>
<evidence type="ECO:0000259" key="1">
    <source>
        <dbReference type="Pfam" id="PF13144"/>
    </source>
</evidence>
<dbReference type="PANTHER" id="PTHR36307">
    <property type="entry name" value="FLAGELLA BASAL BODY P-RING FORMATION PROTEIN FLGA"/>
    <property type="match status" value="1"/>
</dbReference>
<dbReference type="Gene3D" id="3.90.1210.10">
    <property type="entry name" value="Antifreeze-like/N-acetylneuraminic acid synthase C-terminal domain"/>
    <property type="match status" value="1"/>
</dbReference>
<feature type="domain" description="Flagella basal body P-ring formation protein FlgA SAF" evidence="1">
    <location>
        <begin position="134"/>
        <end position="255"/>
    </location>
</feature>
<dbReference type="Gene3D" id="2.30.30.760">
    <property type="match status" value="1"/>
</dbReference>